<sequence>MWRRALAHPEHHKRFAVGVVVLVALMVSTSLAWSGRLTPPGAFRAIPQYWQDTAAWLTAHNTGSPTPGRVLVVPGAPFATQVWGTSHDEPLQVLGDSPWGVRDSIPLTPPQTIRALDSVQRLFAAGRRAVASHPGQPRRGPAARIRSAAR</sequence>
<feature type="region of interest" description="Disordered" evidence="1">
    <location>
        <begin position="128"/>
        <end position="150"/>
    </location>
</feature>
<dbReference type="AlphaFoldDB" id="A0A2S8BLW4"/>
<keyword evidence="3" id="KW-0328">Glycosyltransferase</keyword>
<dbReference type="InterPro" id="IPR021798">
    <property type="entry name" value="AftD_N"/>
</dbReference>
<comment type="caution">
    <text evidence="3">The sequence shown here is derived from an EMBL/GenBank/DDBJ whole genome shotgun (WGS) entry which is preliminary data.</text>
</comment>
<feature type="domain" description="Alpha-(1-&gt;3)-arabinofuranosyltransferase N-terminal GT-C" evidence="2">
    <location>
        <begin position="5"/>
        <end position="129"/>
    </location>
</feature>
<evidence type="ECO:0000313" key="4">
    <source>
        <dbReference type="Proteomes" id="UP000238296"/>
    </source>
</evidence>
<evidence type="ECO:0000256" key="1">
    <source>
        <dbReference type="SAM" id="MobiDB-lite"/>
    </source>
</evidence>
<dbReference type="EMBL" id="PPEA01000308">
    <property type="protein sequence ID" value="PQM47615.1"/>
    <property type="molecule type" value="Genomic_DNA"/>
</dbReference>
<dbReference type="Pfam" id="PF11847">
    <property type="entry name" value="GT-C_AftD"/>
    <property type="match status" value="1"/>
</dbReference>
<reference evidence="3 4" key="1">
    <citation type="journal article" date="2017" name="Int. J. Syst. Evol. Microbiol.">
        <title>Mycobacterium talmoniae sp. nov., a slowly growing mycobacterium isolated from human respiratory samples.</title>
        <authorList>
            <person name="Davidson R.M."/>
            <person name="DeGroote M.A."/>
            <person name="Marola J.L."/>
            <person name="Buss S."/>
            <person name="Jones V."/>
            <person name="McNeil M.R."/>
            <person name="Freifeld A.G."/>
            <person name="Elaine Epperson L."/>
            <person name="Hasan N.A."/>
            <person name="Jackson M."/>
            <person name="Iwen P.C."/>
            <person name="Salfinger M."/>
            <person name="Strong M."/>
        </authorList>
    </citation>
    <scope>NUCLEOTIDE SEQUENCE [LARGE SCALE GENOMIC DNA]</scope>
    <source>
        <strain evidence="3 4">ATCC BAA-2683</strain>
    </source>
</reference>
<accession>A0A2S8BLW4</accession>
<protein>
    <submittedName>
        <fullName evidence="3">Alpha-(1-&gt;3)-arabinofuranosyltransferase</fullName>
        <ecNumber evidence="3">2.4.2.47</ecNumber>
    </submittedName>
</protein>
<evidence type="ECO:0000259" key="2">
    <source>
        <dbReference type="Pfam" id="PF11847"/>
    </source>
</evidence>
<dbReference type="Proteomes" id="UP000238296">
    <property type="component" value="Unassembled WGS sequence"/>
</dbReference>
<gene>
    <name evidence="3" type="primary">aftD_1</name>
    <name evidence="3" type="ORF">C1Y40_02174</name>
</gene>
<name>A0A2S8BLW4_9MYCO</name>
<dbReference type="GO" id="GO:0016757">
    <property type="term" value="F:glycosyltransferase activity"/>
    <property type="evidence" value="ECO:0007669"/>
    <property type="project" value="UniProtKB-KW"/>
</dbReference>
<proteinExistence type="predicted"/>
<dbReference type="EC" id="2.4.2.47" evidence="3"/>
<keyword evidence="3" id="KW-0808">Transferase</keyword>
<organism evidence="3 4">
    <name type="scientific">Mycobacterium talmoniae</name>
    <dbReference type="NCBI Taxonomy" id="1858794"/>
    <lineage>
        <taxon>Bacteria</taxon>
        <taxon>Bacillati</taxon>
        <taxon>Actinomycetota</taxon>
        <taxon>Actinomycetes</taxon>
        <taxon>Mycobacteriales</taxon>
        <taxon>Mycobacteriaceae</taxon>
        <taxon>Mycobacterium</taxon>
    </lineage>
</organism>
<evidence type="ECO:0000313" key="3">
    <source>
        <dbReference type="EMBL" id="PQM47615.1"/>
    </source>
</evidence>